<name>A0A1A9UMR6_GLOAU</name>
<dbReference type="Proteomes" id="UP000078200">
    <property type="component" value="Unassembled WGS sequence"/>
</dbReference>
<evidence type="ECO:0000313" key="2">
    <source>
        <dbReference type="Proteomes" id="UP000078200"/>
    </source>
</evidence>
<dbReference type="AlphaFoldDB" id="A0A1A9UMR6"/>
<keyword evidence="2" id="KW-1185">Reference proteome</keyword>
<organism evidence="1 2">
    <name type="scientific">Glossina austeni</name>
    <name type="common">Savannah tsetse fly</name>
    <dbReference type="NCBI Taxonomy" id="7395"/>
    <lineage>
        <taxon>Eukaryota</taxon>
        <taxon>Metazoa</taxon>
        <taxon>Ecdysozoa</taxon>
        <taxon>Arthropoda</taxon>
        <taxon>Hexapoda</taxon>
        <taxon>Insecta</taxon>
        <taxon>Pterygota</taxon>
        <taxon>Neoptera</taxon>
        <taxon>Endopterygota</taxon>
        <taxon>Diptera</taxon>
        <taxon>Brachycera</taxon>
        <taxon>Muscomorpha</taxon>
        <taxon>Hippoboscoidea</taxon>
        <taxon>Glossinidae</taxon>
        <taxon>Glossina</taxon>
    </lineage>
</organism>
<protein>
    <submittedName>
        <fullName evidence="1">Uncharacterized protein</fullName>
    </submittedName>
</protein>
<dbReference type="VEuPathDB" id="VectorBase:GAUT009655"/>
<proteinExistence type="predicted"/>
<reference evidence="1" key="1">
    <citation type="submission" date="2020-05" db="UniProtKB">
        <authorList>
            <consortium name="EnsemblMetazoa"/>
        </authorList>
    </citation>
    <scope>IDENTIFICATION</scope>
    <source>
        <strain evidence="1">TTRI</strain>
    </source>
</reference>
<dbReference type="EnsemblMetazoa" id="GAUT009655-RA">
    <property type="protein sequence ID" value="GAUT009655-PA"/>
    <property type="gene ID" value="GAUT009655"/>
</dbReference>
<sequence>MSADAGQHVKMRRIESKVINFITYAMEDINTAGVTFCLTSNQTQSIIGRLEQIATHMKLFKAPFKEPEVYRYAATRVKKSGLDEPIFEANTPYAIGARKVPVNVL</sequence>
<accession>A0A1A9UMR6</accession>
<evidence type="ECO:0000313" key="1">
    <source>
        <dbReference type="EnsemblMetazoa" id="GAUT009655-PA"/>
    </source>
</evidence>